<gene>
    <name evidence="5" type="ORF">JOD17_001815</name>
</gene>
<sequence length="507" mass="56614">MSVRLRRRYKQNKQPATNVHDHISPHAMNNFHQIMKRTGESDDILHRSFTFPTTNTKATLIYVDGTVDSQAVEKILSRAKFYSSKNDESYQSYFNEVGTTKLHTSIPGILPELLSGHVVIFIDGETSAYSVSLLKMSERTITEPLTETVIRGPREGFIESLRVNTSLVRRRLADEKLRFEPRTIGSRTKTKINIAYIEGIADESLLTELRQRLDRIETDSILEDGNIEELIQDATYTPFPTVYSSERPDTVTSHLLEGKTAIFVDGSPFVLIVPALFVQFFHNAEDHTQRADIASLVRLLRFGAAFIALLAPSLYIAITTFHQELIPTRLLGNLAAQSEGTPFPTFIEAVLMEITFEILREAGIRMPQPVGQAVSIVGAIVIGQAAVQAGIFSAAVVIVVSLTAIASFVFPSYSMASPFRILRFGFMGLAASFGLLGISVGFTAMLLHLSSLKSFGIPYMSDLSPFVYSDQKDALIRLPKWMMKERPKTTDHQDVERQHTRKPSPDR</sequence>
<feature type="transmembrane region" description="Helical" evidence="4">
    <location>
        <begin position="302"/>
        <end position="321"/>
    </location>
</feature>
<dbReference type="PANTHER" id="PTHR22550:SF5">
    <property type="entry name" value="LEUCINE ZIPPER PROTEIN 4"/>
    <property type="match status" value="1"/>
</dbReference>
<keyword evidence="4" id="KW-1133">Transmembrane helix</keyword>
<evidence type="ECO:0000313" key="5">
    <source>
        <dbReference type="EMBL" id="MBM7632721.1"/>
    </source>
</evidence>
<dbReference type="InterPro" id="IPR004995">
    <property type="entry name" value="Spore_Ger"/>
</dbReference>
<feature type="transmembrane region" description="Helical" evidence="4">
    <location>
        <begin position="389"/>
        <end position="410"/>
    </location>
</feature>
<comment type="caution">
    <text evidence="5">The sequence shown here is derived from an EMBL/GenBank/DDBJ whole genome shotgun (WGS) entry which is preliminary data.</text>
</comment>
<organism evidence="5 6">
    <name type="scientific">Geomicrobium sediminis</name>
    <dbReference type="NCBI Taxonomy" id="1347788"/>
    <lineage>
        <taxon>Bacteria</taxon>
        <taxon>Bacillati</taxon>
        <taxon>Bacillota</taxon>
        <taxon>Bacilli</taxon>
        <taxon>Bacillales</taxon>
        <taxon>Geomicrobium</taxon>
    </lineage>
</organism>
<name>A0ABS2PCP2_9BACL</name>
<keyword evidence="4" id="KW-0812">Transmembrane</keyword>
<evidence type="ECO:0000256" key="2">
    <source>
        <dbReference type="ARBA" id="ARBA00023136"/>
    </source>
</evidence>
<feature type="region of interest" description="Disordered" evidence="3">
    <location>
        <begin position="1"/>
        <end position="23"/>
    </location>
</feature>
<dbReference type="Pfam" id="PF03323">
    <property type="entry name" value="GerA"/>
    <property type="match status" value="1"/>
</dbReference>
<feature type="compositionally biased region" description="Basic residues" evidence="3">
    <location>
        <begin position="1"/>
        <end position="11"/>
    </location>
</feature>
<dbReference type="InterPro" id="IPR050768">
    <property type="entry name" value="UPF0353/GerABKA_families"/>
</dbReference>
<evidence type="ECO:0000256" key="3">
    <source>
        <dbReference type="SAM" id="MobiDB-lite"/>
    </source>
</evidence>
<protein>
    <submittedName>
        <fullName evidence="5">Spore germination protein KA</fullName>
    </submittedName>
</protein>
<dbReference type="RefSeq" id="WP_204697073.1">
    <property type="nucleotide sequence ID" value="NZ_JAFBEC010000004.1"/>
</dbReference>
<evidence type="ECO:0000256" key="1">
    <source>
        <dbReference type="ARBA" id="ARBA00005278"/>
    </source>
</evidence>
<evidence type="ECO:0000313" key="6">
    <source>
        <dbReference type="Proteomes" id="UP000741863"/>
    </source>
</evidence>
<reference evidence="5 6" key="1">
    <citation type="submission" date="2021-01" db="EMBL/GenBank/DDBJ databases">
        <title>Genomic Encyclopedia of Type Strains, Phase IV (KMG-IV): sequencing the most valuable type-strain genomes for metagenomic binning, comparative biology and taxonomic classification.</title>
        <authorList>
            <person name="Goeker M."/>
        </authorList>
    </citation>
    <scope>NUCLEOTIDE SEQUENCE [LARGE SCALE GENOMIC DNA]</scope>
    <source>
        <strain evidence="5 6">DSM 25540</strain>
    </source>
</reference>
<evidence type="ECO:0000256" key="4">
    <source>
        <dbReference type="SAM" id="Phobius"/>
    </source>
</evidence>
<feature type="region of interest" description="Disordered" evidence="3">
    <location>
        <begin position="486"/>
        <end position="507"/>
    </location>
</feature>
<keyword evidence="6" id="KW-1185">Reference proteome</keyword>
<dbReference type="Proteomes" id="UP000741863">
    <property type="component" value="Unassembled WGS sequence"/>
</dbReference>
<dbReference type="PANTHER" id="PTHR22550">
    <property type="entry name" value="SPORE GERMINATION PROTEIN"/>
    <property type="match status" value="1"/>
</dbReference>
<feature type="transmembrane region" description="Helical" evidence="4">
    <location>
        <begin position="422"/>
        <end position="447"/>
    </location>
</feature>
<dbReference type="EMBL" id="JAFBEC010000004">
    <property type="protein sequence ID" value="MBM7632721.1"/>
    <property type="molecule type" value="Genomic_DNA"/>
</dbReference>
<proteinExistence type="inferred from homology"/>
<dbReference type="PIRSF" id="PIRSF005690">
    <property type="entry name" value="GerBA"/>
    <property type="match status" value="1"/>
</dbReference>
<accession>A0ABS2PCP2</accession>
<keyword evidence="2 4" id="KW-0472">Membrane</keyword>
<comment type="similarity">
    <text evidence="1">Belongs to the GerABKA family.</text>
</comment>